<dbReference type="GO" id="GO:0007165">
    <property type="term" value="P:signal transduction"/>
    <property type="evidence" value="ECO:0007669"/>
    <property type="project" value="InterPro"/>
</dbReference>
<feature type="domain" description="HAMP" evidence="3">
    <location>
        <begin position="175"/>
        <end position="228"/>
    </location>
</feature>
<keyword evidence="2" id="KW-0472">Membrane</keyword>
<evidence type="ECO:0000256" key="2">
    <source>
        <dbReference type="SAM" id="Phobius"/>
    </source>
</evidence>
<dbReference type="EMBL" id="JAGQHR010000117">
    <property type="protein sequence ID" value="MCA9727150.1"/>
    <property type="molecule type" value="Genomic_DNA"/>
</dbReference>
<dbReference type="InterPro" id="IPR003660">
    <property type="entry name" value="HAMP_dom"/>
</dbReference>
<comment type="caution">
    <text evidence="4">The sequence shown here is derived from an EMBL/GenBank/DDBJ whole genome shotgun (WGS) entry which is preliminary data.</text>
</comment>
<dbReference type="AlphaFoldDB" id="A0A956RNW0"/>
<feature type="transmembrane region" description="Helical" evidence="2">
    <location>
        <begin position="150"/>
        <end position="170"/>
    </location>
</feature>
<feature type="transmembrane region" description="Helical" evidence="2">
    <location>
        <begin position="15"/>
        <end position="38"/>
    </location>
</feature>
<feature type="compositionally biased region" description="Basic and acidic residues" evidence="1">
    <location>
        <begin position="287"/>
        <end position="297"/>
    </location>
</feature>
<evidence type="ECO:0000313" key="4">
    <source>
        <dbReference type="EMBL" id="MCA9727150.1"/>
    </source>
</evidence>
<dbReference type="PROSITE" id="PS50885">
    <property type="entry name" value="HAMP"/>
    <property type="match status" value="1"/>
</dbReference>
<gene>
    <name evidence="4" type="ORF">KC729_05655</name>
</gene>
<evidence type="ECO:0000313" key="5">
    <source>
        <dbReference type="Proteomes" id="UP000697710"/>
    </source>
</evidence>
<feature type="region of interest" description="Disordered" evidence="1">
    <location>
        <begin position="287"/>
        <end position="311"/>
    </location>
</feature>
<reference evidence="4" key="2">
    <citation type="journal article" date="2021" name="Microbiome">
        <title>Successional dynamics and alternative stable states in a saline activated sludge microbial community over 9 years.</title>
        <authorList>
            <person name="Wang Y."/>
            <person name="Ye J."/>
            <person name="Ju F."/>
            <person name="Liu L."/>
            <person name="Boyd J.A."/>
            <person name="Deng Y."/>
            <person name="Parks D.H."/>
            <person name="Jiang X."/>
            <person name="Yin X."/>
            <person name="Woodcroft B.J."/>
            <person name="Tyson G.W."/>
            <person name="Hugenholtz P."/>
            <person name="Polz M.F."/>
            <person name="Zhang T."/>
        </authorList>
    </citation>
    <scope>NUCLEOTIDE SEQUENCE</scope>
    <source>
        <strain evidence="4">HKST-UBA01</strain>
    </source>
</reference>
<name>A0A956RNW0_UNCEI</name>
<protein>
    <recommendedName>
        <fullName evidence="3">HAMP domain-containing protein</fullName>
    </recommendedName>
</protein>
<keyword evidence="2" id="KW-0812">Transmembrane</keyword>
<evidence type="ECO:0000259" key="3">
    <source>
        <dbReference type="PROSITE" id="PS50885"/>
    </source>
</evidence>
<evidence type="ECO:0000256" key="1">
    <source>
        <dbReference type="SAM" id="MobiDB-lite"/>
    </source>
</evidence>
<proteinExistence type="predicted"/>
<dbReference type="GO" id="GO:0016020">
    <property type="term" value="C:membrane"/>
    <property type="evidence" value="ECO:0007669"/>
    <property type="project" value="InterPro"/>
</dbReference>
<organism evidence="4 5">
    <name type="scientific">Eiseniibacteriota bacterium</name>
    <dbReference type="NCBI Taxonomy" id="2212470"/>
    <lineage>
        <taxon>Bacteria</taxon>
        <taxon>Candidatus Eiseniibacteriota</taxon>
    </lineage>
</organism>
<dbReference type="Proteomes" id="UP000697710">
    <property type="component" value="Unassembled WGS sequence"/>
</dbReference>
<sequence>MAIQNERYVELRRDFLFSAGVLVAMNMILAFGAIGLFVRMGPVIDKILKENVYSLEAAEEMLAVLSRSAGEEVSDADRIRFERALDRAATNVTEPEESPIIAEITKTRTRALSGDHAALGVIVGQISDLVRINRQAMRDVDSEARRLGSAGAWSAVFLAFFSFLLTLWGVRRLRRRVIAPMVDIYDVLESVRRGDVHRRCRANAGPVEIQRLASSINLLLDGGMEGLRPEEEDRPVDAARGALVMMLEERSAPTILVDAEGNIVATNSSALDVLNGSTGAEIRHAIARLPEEKKAEPATEPPSTNEDGKSTRFETVHLPGHAGWLLSMTA</sequence>
<accession>A0A956RNW0</accession>
<keyword evidence="2" id="KW-1133">Transmembrane helix</keyword>
<reference evidence="4" key="1">
    <citation type="submission" date="2020-04" db="EMBL/GenBank/DDBJ databases">
        <authorList>
            <person name="Zhang T."/>
        </authorList>
    </citation>
    <scope>NUCLEOTIDE SEQUENCE</scope>
    <source>
        <strain evidence="4">HKST-UBA01</strain>
    </source>
</reference>